<organism evidence="1">
    <name type="scientific">Albugo laibachii Nc14</name>
    <dbReference type="NCBI Taxonomy" id="890382"/>
    <lineage>
        <taxon>Eukaryota</taxon>
        <taxon>Sar</taxon>
        <taxon>Stramenopiles</taxon>
        <taxon>Oomycota</taxon>
        <taxon>Peronosporomycetes</taxon>
        <taxon>Albuginales</taxon>
        <taxon>Albuginaceae</taxon>
        <taxon>Albugo</taxon>
    </lineage>
</organism>
<accession>F0X0V3</accession>
<sequence>MITIAFSKEGLVERSRCYNQICIMSETDIKKPCHVLNDHSMHITFDALPTACLAHTL</sequence>
<gene>
    <name evidence="1" type="primary">AlNc14C524G12043</name>
    <name evidence="1" type="ORF">ALNC14_135420</name>
</gene>
<dbReference type="AlphaFoldDB" id="F0X0V3"/>
<protein>
    <submittedName>
        <fullName evidence="1">AlNc14C524G12043 protein</fullName>
    </submittedName>
</protein>
<dbReference type="HOGENOM" id="CLU_3000401_0_0_1"/>
<reference evidence="1" key="1">
    <citation type="journal article" date="2011" name="PLoS Biol.">
        <title>Gene gain and loss during evolution of obligate parasitism in the white rust pathogen of Arabidopsis thaliana.</title>
        <authorList>
            <person name="Kemen E."/>
            <person name="Gardiner A."/>
            <person name="Schultz-Larsen T."/>
            <person name="Kemen A.C."/>
            <person name="Balmuth A.L."/>
            <person name="Robert-Seilaniantz A."/>
            <person name="Bailey K."/>
            <person name="Holub E."/>
            <person name="Studholme D.J."/>
            <person name="Maclean D."/>
            <person name="Jones J.D."/>
        </authorList>
    </citation>
    <scope>NUCLEOTIDE SEQUENCE</scope>
</reference>
<dbReference type="EMBL" id="FR824556">
    <property type="protein sequence ID" value="CCA27398.1"/>
    <property type="molecule type" value="Genomic_DNA"/>
</dbReference>
<name>F0X0V3_9STRA</name>
<proteinExistence type="predicted"/>
<evidence type="ECO:0000313" key="1">
    <source>
        <dbReference type="EMBL" id="CCA27398.1"/>
    </source>
</evidence>
<reference evidence="1" key="2">
    <citation type="submission" date="2011-02" db="EMBL/GenBank/DDBJ databases">
        <authorList>
            <person name="MacLean D."/>
        </authorList>
    </citation>
    <scope>NUCLEOTIDE SEQUENCE</scope>
</reference>